<gene>
    <name evidence="2" type="ORF">CVLEPA_LOCUS7785</name>
</gene>
<keyword evidence="3" id="KW-1185">Reference proteome</keyword>
<name>A0ABP0FHB2_CLALP</name>
<evidence type="ECO:0000313" key="2">
    <source>
        <dbReference type="EMBL" id="CAK8677790.1"/>
    </source>
</evidence>
<proteinExistence type="predicted"/>
<evidence type="ECO:0000256" key="1">
    <source>
        <dbReference type="SAM" id="MobiDB-lite"/>
    </source>
</evidence>
<organism evidence="2 3">
    <name type="scientific">Clavelina lepadiformis</name>
    <name type="common">Light-bulb sea squirt</name>
    <name type="synonym">Ascidia lepadiformis</name>
    <dbReference type="NCBI Taxonomy" id="159417"/>
    <lineage>
        <taxon>Eukaryota</taxon>
        <taxon>Metazoa</taxon>
        <taxon>Chordata</taxon>
        <taxon>Tunicata</taxon>
        <taxon>Ascidiacea</taxon>
        <taxon>Aplousobranchia</taxon>
        <taxon>Clavelinidae</taxon>
        <taxon>Clavelina</taxon>
    </lineage>
</organism>
<protein>
    <submittedName>
        <fullName evidence="2">Uncharacterized protein</fullName>
    </submittedName>
</protein>
<reference evidence="2 3" key="1">
    <citation type="submission" date="2024-02" db="EMBL/GenBank/DDBJ databases">
        <authorList>
            <person name="Daric V."/>
            <person name="Darras S."/>
        </authorList>
    </citation>
    <scope>NUCLEOTIDE SEQUENCE [LARGE SCALE GENOMIC DNA]</scope>
</reference>
<sequence>MMHSPRSALLAIQVFTRKLEFLLITCSVEGSLGCPKILLSDDQYKEGDAVLLRDEALRQDETRKFHLPYKGPYVVKVIPPVNYLIKNRESKTCAIHFNRLKKSYGNFDRFMGNLISEGESENKREISPSTNSTNNRHSFRESCSPEPALTSTYQLRQGVYIVSESIQNPVQNNNFVSEGAFHSPNRPQRIKRRPCFSPDVER</sequence>
<accession>A0ABP0FHB2</accession>
<comment type="caution">
    <text evidence="2">The sequence shown here is derived from an EMBL/GenBank/DDBJ whole genome shotgun (WGS) entry which is preliminary data.</text>
</comment>
<dbReference type="EMBL" id="CAWYQH010000046">
    <property type="protein sequence ID" value="CAK8677790.1"/>
    <property type="molecule type" value="Genomic_DNA"/>
</dbReference>
<feature type="region of interest" description="Disordered" evidence="1">
    <location>
        <begin position="177"/>
        <end position="202"/>
    </location>
</feature>
<evidence type="ECO:0000313" key="3">
    <source>
        <dbReference type="Proteomes" id="UP001642483"/>
    </source>
</evidence>
<dbReference type="Proteomes" id="UP001642483">
    <property type="component" value="Unassembled WGS sequence"/>
</dbReference>
<feature type="region of interest" description="Disordered" evidence="1">
    <location>
        <begin position="118"/>
        <end position="145"/>
    </location>
</feature>
<feature type="compositionally biased region" description="Polar residues" evidence="1">
    <location>
        <begin position="127"/>
        <end position="136"/>
    </location>
</feature>